<protein>
    <submittedName>
        <fullName evidence="8">Bifunctional nitrilase/nitrile hydratase NIT4B</fullName>
    </submittedName>
</protein>
<dbReference type="CDD" id="cd07564">
    <property type="entry name" value="nitrilases_CHs"/>
    <property type="match status" value="1"/>
</dbReference>
<sequence>MDVEIEPQPHEDEVQNTEKKKRRRPISGRDRHTKFQGRDRRVRLPAACAPGIFRLTQELGLKTGGETILWLLEQVRPDLVAPKTISSKKVSQANSADDSVLVPEPISVAYPRDAVNGRFIDSAPVSNGDEPVMSIVKAETTDHPGPRPTIRATVVQASTVFYDTRATLDKAERLIAGAAAYGSQIVVFPEAFVGGYPRSSCFDVAAGTYPNEGNMELQKYHAAAVEIPGPEIERLAAIAGRYKVHLVMGVVEREGFSLYCTVVFFNPHGEYLGKHRKLMRTASEHTVWCSGDKSTPPVYETSIGKIGGLICWDNRMPVLRTGLYARGVEIYCAPTSDASDLWRSSLAHIALEGGCFILSANQFCQRKDYPLPGEHMPGDEKSDMPPDSVVCSGGSVIISPSGAILAGPNYQGESLISADLDLEEITRAKLEFNGGEAQCGTNSLALETSKSNTVPYAPSVKKDVTGE</sequence>
<evidence type="ECO:0000313" key="7">
    <source>
        <dbReference type="Proteomes" id="UP000189703"/>
    </source>
</evidence>
<dbReference type="GeneID" id="104589516"/>
<dbReference type="PANTHER" id="PTHR46044">
    <property type="entry name" value="NITRILASE"/>
    <property type="match status" value="1"/>
</dbReference>
<dbReference type="PROSITE" id="PS51369">
    <property type="entry name" value="TCP"/>
    <property type="match status" value="1"/>
</dbReference>
<dbReference type="GO" id="GO:0018822">
    <property type="term" value="F:nitrile hydratase activity"/>
    <property type="evidence" value="ECO:0000318"/>
    <property type="project" value="GO_Central"/>
</dbReference>
<evidence type="ECO:0000313" key="8">
    <source>
        <dbReference type="RefSeq" id="XP_010246167.1"/>
    </source>
</evidence>
<dbReference type="KEGG" id="nnu:104589516"/>
<dbReference type="Proteomes" id="UP000189703">
    <property type="component" value="Unplaced"/>
</dbReference>
<gene>
    <name evidence="8" type="primary">LOC104589516</name>
</gene>
<dbReference type="InterPro" id="IPR000132">
    <property type="entry name" value="Nitrilase/CN_hydratase_CS"/>
</dbReference>
<accession>A0A1U7Z252</accession>
<feature type="compositionally biased region" description="Basic residues" evidence="4">
    <location>
        <begin position="19"/>
        <end position="40"/>
    </location>
</feature>
<evidence type="ECO:0000259" key="6">
    <source>
        <dbReference type="PROSITE" id="PS51369"/>
    </source>
</evidence>
<dbReference type="InterPro" id="IPR017887">
    <property type="entry name" value="TF_TCP_subgr"/>
</dbReference>
<dbReference type="InterPro" id="IPR003010">
    <property type="entry name" value="C-N_Hydrolase"/>
</dbReference>
<dbReference type="AlphaFoldDB" id="A0A1U7Z252"/>
<dbReference type="RefSeq" id="XP_010246167.1">
    <property type="nucleotide sequence ID" value="XM_010247865.1"/>
</dbReference>
<proteinExistence type="inferred from homology"/>
<dbReference type="Pfam" id="PF03634">
    <property type="entry name" value="TCP"/>
    <property type="match status" value="1"/>
</dbReference>
<dbReference type="InterPro" id="IPR044149">
    <property type="entry name" value="Nitrilases_CHs"/>
</dbReference>
<dbReference type="GO" id="GO:0000257">
    <property type="term" value="F:nitrilase activity"/>
    <property type="evidence" value="ECO:0000318"/>
    <property type="project" value="GO_Central"/>
</dbReference>
<dbReference type="GO" id="GO:0051410">
    <property type="term" value="P:detoxification of nitrogen compound"/>
    <property type="evidence" value="ECO:0000318"/>
    <property type="project" value="GO_Central"/>
</dbReference>
<dbReference type="Gene3D" id="3.60.110.10">
    <property type="entry name" value="Carbon-nitrogen hydrolase"/>
    <property type="match status" value="1"/>
</dbReference>
<dbReference type="InterPro" id="IPR036526">
    <property type="entry name" value="C-N_Hydrolase_sf"/>
</dbReference>
<feature type="region of interest" description="Disordered" evidence="4">
    <location>
        <begin position="1"/>
        <end position="40"/>
    </location>
</feature>
<evidence type="ECO:0000259" key="5">
    <source>
        <dbReference type="PROSITE" id="PS50263"/>
    </source>
</evidence>
<keyword evidence="7" id="KW-1185">Reference proteome</keyword>
<organism evidence="7 8">
    <name type="scientific">Nelumbo nucifera</name>
    <name type="common">Sacred lotus</name>
    <dbReference type="NCBI Taxonomy" id="4432"/>
    <lineage>
        <taxon>Eukaryota</taxon>
        <taxon>Viridiplantae</taxon>
        <taxon>Streptophyta</taxon>
        <taxon>Embryophyta</taxon>
        <taxon>Tracheophyta</taxon>
        <taxon>Spermatophyta</taxon>
        <taxon>Magnoliopsida</taxon>
        <taxon>Proteales</taxon>
        <taxon>Nelumbonaceae</taxon>
        <taxon>Nelumbo</taxon>
    </lineage>
</organism>
<evidence type="ECO:0000256" key="4">
    <source>
        <dbReference type="SAM" id="MobiDB-lite"/>
    </source>
</evidence>
<dbReference type="PANTHER" id="PTHR46044:SF8">
    <property type="entry name" value="BIFUNCTIONAL NITRILASE_NITRILE HYDRATASE NIT4B"/>
    <property type="match status" value="1"/>
</dbReference>
<feature type="compositionally biased region" description="Basic and acidic residues" evidence="4">
    <location>
        <begin position="7"/>
        <end position="18"/>
    </location>
</feature>
<dbReference type="OMA" id="AWLYHET"/>
<feature type="domain" description="CN hydrolase" evidence="5">
    <location>
        <begin position="150"/>
        <end position="422"/>
    </location>
</feature>
<dbReference type="OrthoDB" id="10250282at2759"/>
<evidence type="ECO:0000256" key="1">
    <source>
        <dbReference type="ARBA" id="ARBA00000322"/>
    </source>
</evidence>
<name>A0A1U7Z252_NELNU</name>
<dbReference type="PROSITE" id="PS00920">
    <property type="entry name" value="NITRIL_CHT_1"/>
    <property type="match status" value="1"/>
</dbReference>
<dbReference type="SUPFAM" id="SSF56317">
    <property type="entry name" value="Carbon-nitrogen hydrolase"/>
    <property type="match status" value="1"/>
</dbReference>
<reference evidence="8" key="1">
    <citation type="submission" date="2025-08" db="UniProtKB">
        <authorList>
            <consortium name="RefSeq"/>
        </authorList>
    </citation>
    <scope>IDENTIFICATION</scope>
</reference>
<comment type="catalytic activity">
    <reaction evidence="1">
        <text>3-cyano-L-alanine + 2 H2O = L-aspartate + NH4(+)</text>
        <dbReference type="Rhea" id="RHEA:11188"/>
        <dbReference type="ChEBI" id="CHEBI:15377"/>
        <dbReference type="ChEBI" id="CHEBI:28938"/>
        <dbReference type="ChEBI" id="CHEBI:29991"/>
        <dbReference type="ChEBI" id="CHEBI:77860"/>
        <dbReference type="EC" id="3.5.5.4"/>
    </reaction>
</comment>
<dbReference type="STRING" id="4432.A0A1U7Z252"/>
<evidence type="ECO:0000256" key="3">
    <source>
        <dbReference type="PROSITE-ProRule" id="PRU10139"/>
    </source>
</evidence>
<dbReference type="InParanoid" id="A0A1U7Z252"/>
<comment type="similarity">
    <text evidence="2">Belongs to the carbon-nitrogen hydrolase superfamily. Nitrilase family.</text>
</comment>
<feature type="active site" description="Proton acceptor" evidence="3">
    <location>
        <position position="190"/>
    </location>
</feature>
<dbReference type="Pfam" id="PF00795">
    <property type="entry name" value="CN_hydrolase"/>
    <property type="match status" value="1"/>
</dbReference>
<dbReference type="eggNOG" id="KOG0805">
    <property type="taxonomic scope" value="Eukaryota"/>
</dbReference>
<evidence type="ECO:0000256" key="2">
    <source>
        <dbReference type="ARBA" id="ARBA00008129"/>
    </source>
</evidence>
<feature type="domain" description="TCP" evidence="6">
    <location>
        <begin position="28"/>
        <end position="82"/>
    </location>
</feature>
<dbReference type="GO" id="GO:0047427">
    <property type="term" value="F:cyanoalanine nitrilase activity"/>
    <property type="evidence" value="ECO:0007669"/>
    <property type="project" value="UniProtKB-EC"/>
</dbReference>
<dbReference type="PROSITE" id="PS50263">
    <property type="entry name" value="CN_HYDROLASE"/>
    <property type="match status" value="1"/>
</dbReference>